<evidence type="ECO:0000313" key="11">
    <source>
        <dbReference type="EMBL" id="TWB23999.1"/>
    </source>
</evidence>
<dbReference type="InterPro" id="IPR037133">
    <property type="entry name" value="THP_succinylTrfase_N_sf"/>
</dbReference>
<evidence type="ECO:0000313" key="13">
    <source>
        <dbReference type="Proteomes" id="UP000316545"/>
    </source>
</evidence>
<dbReference type="Gene3D" id="2.160.10.10">
    <property type="entry name" value="Hexapeptide repeat proteins"/>
    <property type="match status" value="1"/>
</dbReference>
<comment type="subunit">
    <text evidence="9">Homotrimer.</text>
</comment>
<comment type="catalytic activity">
    <reaction evidence="9">
        <text>(S)-2,3,4,5-tetrahydrodipicolinate + succinyl-CoA + H2O = (S)-2-succinylamino-6-oxoheptanedioate + CoA</text>
        <dbReference type="Rhea" id="RHEA:17325"/>
        <dbReference type="ChEBI" id="CHEBI:15377"/>
        <dbReference type="ChEBI" id="CHEBI:15685"/>
        <dbReference type="ChEBI" id="CHEBI:16845"/>
        <dbReference type="ChEBI" id="CHEBI:57287"/>
        <dbReference type="ChEBI" id="CHEBI:57292"/>
        <dbReference type="EC" id="2.3.1.117"/>
    </reaction>
</comment>
<dbReference type="PROSITE" id="PS00101">
    <property type="entry name" value="HEXAPEP_TRANSFERASES"/>
    <property type="match status" value="1"/>
</dbReference>
<dbReference type="NCBIfam" id="TIGR00965">
    <property type="entry name" value="dapD"/>
    <property type="match status" value="1"/>
</dbReference>
<dbReference type="Pfam" id="PF14805">
    <property type="entry name" value="THDPS_N_2"/>
    <property type="match status" value="1"/>
</dbReference>
<comment type="caution">
    <text evidence="11">The sequence shown here is derived from an EMBL/GenBank/DDBJ whole genome shotgun (WGS) entry which is preliminary data.</text>
</comment>
<keyword evidence="5 9" id="KW-0677">Repeat</keyword>
<dbReference type="GO" id="GO:0008666">
    <property type="term" value="F:2,3,4,5-tetrahydropyridine-2,6-dicarboxylate N-succinyltransferase activity"/>
    <property type="evidence" value="ECO:0007669"/>
    <property type="project" value="UniProtKB-UniRule"/>
</dbReference>
<evidence type="ECO:0000256" key="5">
    <source>
        <dbReference type="ARBA" id="ARBA00022737"/>
    </source>
</evidence>
<feature type="binding site" evidence="9">
    <location>
        <position position="145"/>
    </location>
    <ligand>
        <name>substrate</name>
    </ligand>
</feature>
<comment type="subcellular location">
    <subcellularLocation>
        <location evidence="9">Cytoplasm</location>
    </subcellularLocation>
</comment>
<sequence length="281" mass="29611">MTAFTDLQSHIEQAWETRDTLNASTTGATRDAVNEALSALDRGDLRVAEKVDGAWVVNQWLKKAVLLSFRLTDSAPMPGAPGGSTWFDKVPTKFEGWDDARFRAAGFRAVPGAIVRRSAYIAPGVVLMPSFVNIGARVGKGTMVDTWATVGSCAQIGANVHLSGGVGIGGVLEPLQAGPVIIEDNCFIGARSEVVEGVVVEEGAVLSMGVYIGASTKIIDRATGEVFIGRVPAYSVVVPGSMPGKPLPDGTPGPSLYCAVIVKRVDEQTRAKTSINDLLRD</sequence>
<dbReference type="InterPro" id="IPR011004">
    <property type="entry name" value="Trimer_LpxA-like_sf"/>
</dbReference>
<comment type="similarity">
    <text evidence="1 9">Belongs to the transferase hexapeptide repeat family.</text>
</comment>
<evidence type="ECO:0000313" key="12">
    <source>
        <dbReference type="EMBL" id="TWB75001.1"/>
    </source>
</evidence>
<dbReference type="PANTHER" id="PTHR19136">
    <property type="entry name" value="MOLYBDENUM COFACTOR GUANYLYLTRANSFERASE"/>
    <property type="match status" value="1"/>
</dbReference>
<keyword evidence="4 9" id="KW-0808">Transferase</keyword>
<keyword evidence="3 9" id="KW-0028">Amino-acid biosynthesis</keyword>
<keyword evidence="13" id="KW-1185">Reference proteome</keyword>
<dbReference type="AlphaFoldDB" id="A0A560FQV6"/>
<keyword evidence="8 9" id="KW-0012">Acyltransferase</keyword>
<gene>
    <name evidence="9" type="primary">dapD</name>
    <name evidence="12" type="ORF">FBZ87_10496</name>
    <name evidence="11" type="ORF">FBZ88_113174</name>
</gene>
<dbReference type="Proteomes" id="UP000320516">
    <property type="component" value="Unassembled WGS sequence"/>
</dbReference>
<dbReference type="HAMAP" id="MF_00811">
    <property type="entry name" value="DapD"/>
    <property type="match status" value="1"/>
</dbReference>
<dbReference type="EMBL" id="VITO01000013">
    <property type="protein sequence ID" value="TWB23999.1"/>
    <property type="molecule type" value="Genomic_DNA"/>
</dbReference>
<dbReference type="Pfam" id="PF14602">
    <property type="entry name" value="Hexapep_2"/>
    <property type="match status" value="1"/>
</dbReference>
<dbReference type="Gene3D" id="1.10.166.10">
    <property type="entry name" value="Tetrahydrodipicolinate-N-succinyltransferase, N-terminal domain"/>
    <property type="match status" value="1"/>
</dbReference>
<evidence type="ECO:0000313" key="14">
    <source>
        <dbReference type="Proteomes" id="UP000320516"/>
    </source>
</evidence>
<dbReference type="GO" id="GO:0005737">
    <property type="term" value="C:cytoplasm"/>
    <property type="evidence" value="ECO:0007669"/>
    <property type="project" value="UniProtKB-SubCell"/>
</dbReference>
<evidence type="ECO:0000256" key="9">
    <source>
        <dbReference type="HAMAP-Rule" id="MF_00811"/>
    </source>
</evidence>
<dbReference type="NCBIfam" id="NF008808">
    <property type="entry name" value="PRK11830.1"/>
    <property type="match status" value="1"/>
</dbReference>
<feature type="domain" description="Tetrahydrodipicolinate-N-succinyltransferase chain A" evidence="10">
    <location>
        <begin position="6"/>
        <end position="71"/>
    </location>
</feature>
<dbReference type="RefSeq" id="WP_145610558.1">
    <property type="nucleotide sequence ID" value="NZ_JAYNFR010000064.1"/>
</dbReference>
<dbReference type="EC" id="2.3.1.117" evidence="9"/>
<evidence type="ECO:0000256" key="2">
    <source>
        <dbReference type="ARBA" id="ARBA00022490"/>
    </source>
</evidence>
<dbReference type="CDD" id="cd03350">
    <property type="entry name" value="LbH_THP_succinylT"/>
    <property type="match status" value="1"/>
</dbReference>
<dbReference type="SUPFAM" id="SSF51161">
    <property type="entry name" value="Trimeric LpxA-like enzymes"/>
    <property type="match status" value="1"/>
</dbReference>
<evidence type="ECO:0000256" key="8">
    <source>
        <dbReference type="ARBA" id="ARBA00023315"/>
    </source>
</evidence>
<dbReference type="InterPro" id="IPR005664">
    <property type="entry name" value="DapD_Trfase_Hexpep_rpt_fam"/>
</dbReference>
<accession>A0A560FQV6</accession>
<evidence type="ECO:0000256" key="6">
    <source>
        <dbReference type="ARBA" id="ARBA00022915"/>
    </source>
</evidence>
<protein>
    <recommendedName>
        <fullName evidence="9">2,3,4,5-tetrahydropyridine-2,6-dicarboxylate N-succinyltransferase</fullName>
        <ecNumber evidence="9">2.3.1.117</ecNumber>
    </recommendedName>
    <alternativeName>
        <fullName evidence="9">Tetrahydrodipicolinate N-succinyltransferase</fullName>
        <shortName evidence="9">THDP succinyltransferase</shortName>
        <shortName evidence="9">THP succinyltransferase</shortName>
        <shortName evidence="9">Tetrahydropicolinate succinylase</shortName>
    </alternativeName>
</protein>
<name>A0A560FQV6_9PROT</name>
<dbReference type="InterPro" id="IPR018357">
    <property type="entry name" value="Hexapep_transf_CS"/>
</dbReference>
<dbReference type="UniPathway" id="UPA00034">
    <property type="reaction ID" value="UER00019"/>
</dbReference>
<comment type="pathway">
    <text evidence="9">Amino-acid biosynthesis; L-lysine biosynthesis via DAP pathway; LL-2,6-diaminopimelate from (S)-tetrahydrodipicolinate (succinylase route): step 1/3.</text>
</comment>
<keyword evidence="2 9" id="KW-0963">Cytoplasm</keyword>
<evidence type="ECO:0000256" key="7">
    <source>
        <dbReference type="ARBA" id="ARBA00023154"/>
    </source>
</evidence>
<keyword evidence="7 9" id="KW-0457">Lysine biosynthesis</keyword>
<dbReference type="EMBL" id="VITV01000004">
    <property type="protein sequence ID" value="TWB75001.1"/>
    <property type="molecule type" value="Genomic_DNA"/>
</dbReference>
<evidence type="ECO:0000259" key="10">
    <source>
        <dbReference type="Pfam" id="PF14805"/>
    </source>
</evidence>
<reference evidence="13 14" key="1">
    <citation type="submission" date="2019-06" db="EMBL/GenBank/DDBJ databases">
        <title>Genomic Encyclopedia of Type Strains, Phase IV (KMG-V): Genome sequencing to study the core and pangenomes of soil and plant-associated prokaryotes.</title>
        <authorList>
            <person name="Whitman W."/>
        </authorList>
    </citation>
    <scope>NUCLEOTIDE SEQUENCE [LARGE SCALE GENOMIC DNA]</scope>
    <source>
        <strain evidence="11 13">BR 11865</strain>
        <strain evidence="12 14">BR 12005</strain>
    </source>
</reference>
<dbReference type="GO" id="GO:0009089">
    <property type="term" value="P:lysine biosynthetic process via diaminopimelate"/>
    <property type="evidence" value="ECO:0007669"/>
    <property type="project" value="UniProtKB-UniRule"/>
</dbReference>
<keyword evidence="6 9" id="KW-0220">Diaminopimelate biosynthesis</keyword>
<feature type="binding site" evidence="9">
    <location>
        <position position="108"/>
    </location>
    <ligand>
        <name>substrate</name>
    </ligand>
</feature>
<dbReference type="GO" id="GO:0016779">
    <property type="term" value="F:nucleotidyltransferase activity"/>
    <property type="evidence" value="ECO:0007669"/>
    <property type="project" value="TreeGrafter"/>
</dbReference>
<evidence type="ECO:0000256" key="4">
    <source>
        <dbReference type="ARBA" id="ARBA00022679"/>
    </source>
</evidence>
<organism evidence="11 13">
    <name type="scientific">Nitrospirillum amazonense</name>
    <dbReference type="NCBI Taxonomy" id="28077"/>
    <lineage>
        <taxon>Bacteria</taxon>
        <taxon>Pseudomonadati</taxon>
        <taxon>Pseudomonadota</taxon>
        <taxon>Alphaproteobacteria</taxon>
        <taxon>Rhodospirillales</taxon>
        <taxon>Azospirillaceae</taxon>
        <taxon>Nitrospirillum</taxon>
    </lineage>
</organism>
<dbReference type="PANTHER" id="PTHR19136:SF52">
    <property type="entry name" value="2,3,4,5-TETRAHYDROPYRIDINE-2,6-DICARBOXYLATE N-SUCCINYLTRANSFERASE"/>
    <property type="match status" value="1"/>
</dbReference>
<evidence type="ECO:0000256" key="1">
    <source>
        <dbReference type="ARBA" id="ARBA00007274"/>
    </source>
</evidence>
<proteinExistence type="inferred from homology"/>
<dbReference type="GO" id="GO:0019877">
    <property type="term" value="P:diaminopimelate biosynthetic process"/>
    <property type="evidence" value="ECO:0007669"/>
    <property type="project" value="UniProtKB-UniRule"/>
</dbReference>
<dbReference type="Proteomes" id="UP000316545">
    <property type="component" value="Unassembled WGS sequence"/>
</dbReference>
<evidence type="ECO:0000256" key="3">
    <source>
        <dbReference type="ARBA" id="ARBA00022605"/>
    </source>
</evidence>
<dbReference type="InterPro" id="IPR023180">
    <property type="entry name" value="THP_succinylTrfase_dom1"/>
</dbReference>
<dbReference type="InterPro" id="IPR001451">
    <property type="entry name" value="Hexapep"/>
</dbReference>